<protein>
    <submittedName>
        <fullName evidence="1">Uncharacterized protein</fullName>
    </submittedName>
</protein>
<gene>
    <name evidence="1" type="ORF">DPEC_G00207850</name>
</gene>
<comment type="caution">
    <text evidence="1">The sequence shown here is derived from an EMBL/GenBank/DDBJ whole genome shotgun (WGS) entry which is preliminary data.</text>
</comment>
<dbReference type="Proteomes" id="UP001157502">
    <property type="component" value="Chromosome 17"/>
</dbReference>
<sequence length="81" mass="9132">MDRVEAKSLTIENRITPGRSWFKASTDANLQSYENQVRSKEDKQLVRHSAKVSCFSHKAISACRANLDLERAAGKCRVLPL</sequence>
<name>A0ACC2G4S9_DALPE</name>
<evidence type="ECO:0000313" key="1">
    <source>
        <dbReference type="EMBL" id="KAJ7998724.1"/>
    </source>
</evidence>
<organism evidence="1 2">
    <name type="scientific">Dallia pectoralis</name>
    <name type="common">Alaska blackfish</name>
    <dbReference type="NCBI Taxonomy" id="75939"/>
    <lineage>
        <taxon>Eukaryota</taxon>
        <taxon>Metazoa</taxon>
        <taxon>Chordata</taxon>
        <taxon>Craniata</taxon>
        <taxon>Vertebrata</taxon>
        <taxon>Euteleostomi</taxon>
        <taxon>Actinopterygii</taxon>
        <taxon>Neopterygii</taxon>
        <taxon>Teleostei</taxon>
        <taxon>Protacanthopterygii</taxon>
        <taxon>Esociformes</taxon>
        <taxon>Umbridae</taxon>
        <taxon>Dallia</taxon>
    </lineage>
</organism>
<reference evidence="1" key="1">
    <citation type="submission" date="2021-05" db="EMBL/GenBank/DDBJ databases">
        <authorList>
            <person name="Pan Q."/>
            <person name="Jouanno E."/>
            <person name="Zahm M."/>
            <person name="Klopp C."/>
            <person name="Cabau C."/>
            <person name="Louis A."/>
            <person name="Berthelot C."/>
            <person name="Parey E."/>
            <person name="Roest Crollius H."/>
            <person name="Montfort J."/>
            <person name="Robinson-Rechavi M."/>
            <person name="Bouchez O."/>
            <person name="Lampietro C."/>
            <person name="Lopez Roques C."/>
            <person name="Donnadieu C."/>
            <person name="Postlethwait J."/>
            <person name="Bobe J."/>
            <person name="Dillon D."/>
            <person name="Chandos A."/>
            <person name="von Hippel F."/>
            <person name="Guiguen Y."/>
        </authorList>
    </citation>
    <scope>NUCLEOTIDE SEQUENCE</scope>
    <source>
        <strain evidence="1">YG-Jan2019</strain>
    </source>
</reference>
<keyword evidence="2" id="KW-1185">Reference proteome</keyword>
<dbReference type="EMBL" id="CM055744">
    <property type="protein sequence ID" value="KAJ7998724.1"/>
    <property type="molecule type" value="Genomic_DNA"/>
</dbReference>
<accession>A0ACC2G4S9</accession>
<evidence type="ECO:0000313" key="2">
    <source>
        <dbReference type="Proteomes" id="UP001157502"/>
    </source>
</evidence>
<proteinExistence type="predicted"/>